<sequence>MACLEGSMSGLLLQFYDPVETSRTKEIPGKTEQENGGRQTAKKVDVWKIGGPKTTWTSEDNLTESSARRNTRHDVAPEDRFGKRQAEMDEF</sequence>
<feature type="compositionally biased region" description="Basic and acidic residues" evidence="1">
    <location>
        <begin position="72"/>
        <end position="91"/>
    </location>
</feature>
<gene>
    <name evidence="2" type="ORF">Pcinc_029658</name>
</gene>
<organism evidence="2 3">
    <name type="scientific">Petrolisthes cinctipes</name>
    <name type="common">Flat porcelain crab</name>
    <dbReference type="NCBI Taxonomy" id="88211"/>
    <lineage>
        <taxon>Eukaryota</taxon>
        <taxon>Metazoa</taxon>
        <taxon>Ecdysozoa</taxon>
        <taxon>Arthropoda</taxon>
        <taxon>Crustacea</taxon>
        <taxon>Multicrustacea</taxon>
        <taxon>Malacostraca</taxon>
        <taxon>Eumalacostraca</taxon>
        <taxon>Eucarida</taxon>
        <taxon>Decapoda</taxon>
        <taxon>Pleocyemata</taxon>
        <taxon>Anomura</taxon>
        <taxon>Galatheoidea</taxon>
        <taxon>Porcellanidae</taxon>
        <taxon>Petrolisthes</taxon>
    </lineage>
</organism>
<feature type="region of interest" description="Disordered" evidence="1">
    <location>
        <begin position="22"/>
        <end position="91"/>
    </location>
</feature>
<name>A0AAE1K5E4_PETCI</name>
<feature type="compositionally biased region" description="Polar residues" evidence="1">
    <location>
        <begin position="54"/>
        <end position="65"/>
    </location>
</feature>
<evidence type="ECO:0000256" key="1">
    <source>
        <dbReference type="SAM" id="MobiDB-lite"/>
    </source>
</evidence>
<dbReference type="Proteomes" id="UP001286313">
    <property type="component" value="Unassembled WGS sequence"/>
</dbReference>
<comment type="caution">
    <text evidence="2">The sequence shown here is derived from an EMBL/GenBank/DDBJ whole genome shotgun (WGS) entry which is preliminary data.</text>
</comment>
<proteinExistence type="predicted"/>
<keyword evidence="3" id="KW-1185">Reference proteome</keyword>
<feature type="compositionally biased region" description="Basic and acidic residues" evidence="1">
    <location>
        <begin position="22"/>
        <end position="35"/>
    </location>
</feature>
<evidence type="ECO:0000313" key="3">
    <source>
        <dbReference type="Proteomes" id="UP001286313"/>
    </source>
</evidence>
<dbReference type="EMBL" id="JAWQEG010003747">
    <property type="protein sequence ID" value="KAK3864667.1"/>
    <property type="molecule type" value="Genomic_DNA"/>
</dbReference>
<evidence type="ECO:0000313" key="2">
    <source>
        <dbReference type="EMBL" id="KAK3864667.1"/>
    </source>
</evidence>
<accession>A0AAE1K5E4</accession>
<dbReference type="AlphaFoldDB" id="A0AAE1K5E4"/>
<protein>
    <submittedName>
        <fullName evidence="2">Uncharacterized protein</fullName>
    </submittedName>
</protein>
<reference evidence="2" key="1">
    <citation type="submission" date="2023-10" db="EMBL/GenBank/DDBJ databases">
        <title>Genome assemblies of two species of porcelain crab, Petrolisthes cinctipes and Petrolisthes manimaculis (Anomura: Porcellanidae).</title>
        <authorList>
            <person name="Angst P."/>
        </authorList>
    </citation>
    <scope>NUCLEOTIDE SEQUENCE</scope>
    <source>
        <strain evidence="2">PB745_01</strain>
        <tissue evidence="2">Gill</tissue>
    </source>
</reference>